<reference evidence="1 2" key="1">
    <citation type="submission" date="2024-10" db="EMBL/GenBank/DDBJ databases">
        <title>The Natural Products Discovery Center: Release of the First 8490 Sequenced Strains for Exploring Actinobacteria Biosynthetic Diversity.</title>
        <authorList>
            <person name="Kalkreuter E."/>
            <person name="Kautsar S.A."/>
            <person name="Yang D."/>
            <person name="Bader C.D."/>
            <person name="Teijaro C.N."/>
            <person name="Fluegel L."/>
            <person name="Davis C.M."/>
            <person name="Simpson J.R."/>
            <person name="Lauterbach L."/>
            <person name="Steele A.D."/>
            <person name="Gui C."/>
            <person name="Meng S."/>
            <person name="Li G."/>
            <person name="Viehrig K."/>
            <person name="Ye F."/>
            <person name="Su P."/>
            <person name="Kiefer A.F."/>
            <person name="Nichols A."/>
            <person name="Cepeda A.J."/>
            <person name="Yan W."/>
            <person name="Fan B."/>
            <person name="Jiang Y."/>
            <person name="Adhikari A."/>
            <person name="Zheng C.-J."/>
            <person name="Schuster L."/>
            <person name="Cowan T.M."/>
            <person name="Smanski M.J."/>
            <person name="Chevrette M.G."/>
            <person name="De Carvalho L.P.S."/>
            <person name="Shen B."/>
        </authorList>
    </citation>
    <scope>NUCLEOTIDE SEQUENCE [LARGE SCALE GENOMIC DNA]</scope>
    <source>
        <strain evidence="1 2">NPDC049503</strain>
    </source>
</reference>
<name>A0ABW8AF91_9ACTN</name>
<accession>A0ABW8AF91</accession>
<gene>
    <name evidence="1" type="ORF">ACIBP5_36200</name>
</gene>
<evidence type="ECO:0000313" key="1">
    <source>
        <dbReference type="EMBL" id="MFI7445439.1"/>
    </source>
</evidence>
<comment type="caution">
    <text evidence="1">The sequence shown here is derived from an EMBL/GenBank/DDBJ whole genome shotgun (WGS) entry which is preliminary data.</text>
</comment>
<sequence length="171" mass="18556">MLTPLMEELNRATTPVSRPSPLVVLWRWRYEAGALVGVPLTGHVLVDAYGPLSLALLLLPAAVTAWPPARTEAWGRIRCVVVAHRVRVGFAEAYVVSRRGKIPVVVWCAPTPYGERVGVWCRAGTTAAQIERGREVIAAACWAADVVVRPYDGGSHLVLLEIVRGASRRSG</sequence>
<proteinExistence type="predicted"/>
<dbReference type="RefSeq" id="WP_397025901.1">
    <property type="nucleotide sequence ID" value="NZ_JBITMB010000014.1"/>
</dbReference>
<dbReference type="EMBL" id="JBITMB010000014">
    <property type="protein sequence ID" value="MFI7445439.1"/>
    <property type="molecule type" value="Genomic_DNA"/>
</dbReference>
<protein>
    <submittedName>
        <fullName evidence="1">Uncharacterized protein</fullName>
    </submittedName>
</protein>
<keyword evidence="2" id="KW-1185">Reference proteome</keyword>
<evidence type="ECO:0000313" key="2">
    <source>
        <dbReference type="Proteomes" id="UP001612928"/>
    </source>
</evidence>
<dbReference type="Proteomes" id="UP001612928">
    <property type="component" value="Unassembled WGS sequence"/>
</dbReference>
<organism evidence="1 2">
    <name type="scientific">Nonomuraea indica</name>
    <dbReference type="NCBI Taxonomy" id="1581193"/>
    <lineage>
        <taxon>Bacteria</taxon>
        <taxon>Bacillati</taxon>
        <taxon>Actinomycetota</taxon>
        <taxon>Actinomycetes</taxon>
        <taxon>Streptosporangiales</taxon>
        <taxon>Streptosporangiaceae</taxon>
        <taxon>Nonomuraea</taxon>
    </lineage>
</organism>